<proteinExistence type="predicted"/>
<sequence length="329" mass="35235">MSSFTGGIIHPGQLNGTGTLDATHVEEIWGEVHGTMRRMSVMAPRIKLKSLKGTSVATNFAVGKATMGKITAGQAVTATSASKFGKVQMTVDTVIYARTNFPLLETLQTSYDARAEVGKEHGETLARQYDETFFIQATKAGLLTANKFGLTAAGHDGATQVTLSGASDYLDPALLYSKIVDLITGMRKKDVDPVADGCVLLVDHDTFATLSMSELLINSEYKTSEGSSIPTMKLKAYGVDVIPSNNFVGGKNITGHLLSNVDNGNAYDGDFTKVLATMFSPKALMAAETIPLTTRMVWDEIDLNWMLTNYRSFGVAPSVAPFAGCLLKP</sequence>
<name>A0A6J5TA39_9CAUD</name>
<organism evidence="1">
    <name type="scientific">uncultured Caudovirales phage</name>
    <dbReference type="NCBI Taxonomy" id="2100421"/>
    <lineage>
        <taxon>Viruses</taxon>
        <taxon>Duplodnaviria</taxon>
        <taxon>Heunggongvirae</taxon>
        <taxon>Uroviricota</taxon>
        <taxon>Caudoviricetes</taxon>
        <taxon>Peduoviridae</taxon>
        <taxon>Maltschvirus</taxon>
        <taxon>Maltschvirus maltsch</taxon>
    </lineage>
</organism>
<dbReference type="EMBL" id="LR797821">
    <property type="protein sequence ID" value="CAB4241401.1"/>
    <property type="molecule type" value="Genomic_DNA"/>
</dbReference>
<protein>
    <submittedName>
        <fullName evidence="1">Capsid protein</fullName>
    </submittedName>
</protein>
<gene>
    <name evidence="1" type="ORF">UFOVP60_52</name>
</gene>
<accession>A0A6J5TA39</accession>
<evidence type="ECO:0000313" key="1">
    <source>
        <dbReference type="EMBL" id="CAB4241401.1"/>
    </source>
</evidence>
<reference evidence="1" key="1">
    <citation type="submission" date="2020-05" db="EMBL/GenBank/DDBJ databases">
        <authorList>
            <person name="Chiriac C."/>
            <person name="Salcher M."/>
            <person name="Ghai R."/>
            <person name="Kavagutti S V."/>
        </authorList>
    </citation>
    <scope>NUCLEOTIDE SEQUENCE</scope>
</reference>
<dbReference type="SUPFAM" id="SSF56563">
    <property type="entry name" value="Major capsid protein gp5"/>
    <property type="match status" value="1"/>
</dbReference>